<feature type="compositionally biased region" description="Pro residues" evidence="1">
    <location>
        <begin position="48"/>
        <end position="57"/>
    </location>
</feature>
<reference evidence="2 3" key="1">
    <citation type="submission" date="2024-10" db="EMBL/GenBank/DDBJ databases">
        <title>Updated reference genomes for cyclostephanoid diatoms.</title>
        <authorList>
            <person name="Roberts W.R."/>
            <person name="Alverson A.J."/>
        </authorList>
    </citation>
    <scope>NUCLEOTIDE SEQUENCE [LARGE SCALE GENOMIC DNA]</scope>
    <source>
        <strain evidence="2 3">AJA276-08</strain>
    </source>
</reference>
<keyword evidence="3" id="KW-1185">Reference proteome</keyword>
<feature type="compositionally biased region" description="Polar residues" evidence="1">
    <location>
        <begin position="466"/>
        <end position="475"/>
    </location>
</feature>
<sequence length="653" mass="69880">MGIEAGDDAPTLPHRPAAPQARAGAGAGVGGGTLPRRFSIGGGLGLLPPHPPPPLHPLLPSDGAVAAAAAPPGGQLRRFSSSTALSMARGWNAVLPNAAAPEPPKITVRVHRHLADQHLFGSPSVNDEGGTMVAEDDATSVAVAVMRSRCARYQERLDALLKTNFDANPFQECLLDFWDELFPATAGIHFYNQQSPVPRMSHLHTFLTSPCPKAIGTIQCEIERVRVTGKGSKSAKRVKGRFFPIYEYRLFIRDTRNDHPYQTRYSPRKDSVLLVAKNKRDKARNASSSGGSGLGRGHGVGGIDFATPAGLASPTNSGTSKRGLTNYYMCLPQKVDVDNHYKSANKNIANADLPQGESSGMALSPLAVQSKHSVEIGRLQSNFIGTEFQIFIPTGIQSMKISQSEDVSGATNDAVSDEDGALEGCNRVHPIDTMAPAYAANSTSRRSMSRRGSDFVRLARRASLSITGRGSSSRNIETDNEAVGDPADESDVSRHGSKKVARRMSWGHANSSNKRKSRRAIANNSASTSAGDLFPPTSLSSHPDATVSTIKEVENGAITYTANLLGNRPRIMDVCIPKLMENGGVCEEWLREQDNAITSCDGAGNIGSGGNTTPMLDRFKTILSLPSVDDNDPANINRTINNHGLMLLQNRPR</sequence>
<name>A0ABD3NE34_9STRA</name>
<evidence type="ECO:0000313" key="3">
    <source>
        <dbReference type="Proteomes" id="UP001530315"/>
    </source>
</evidence>
<dbReference type="AlphaFoldDB" id="A0ABD3NE34"/>
<feature type="region of interest" description="Disordered" evidence="1">
    <location>
        <begin position="1"/>
        <end position="70"/>
    </location>
</feature>
<dbReference type="Proteomes" id="UP001530315">
    <property type="component" value="Unassembled WGS sequence"/>
</dbReference>
<gene>
    <name evidence="2" type="ORF">ACHAW5_008537</name>
</gene>
<dbReference type="InterPro" id="IPR025659">
    <property type="entry name" value="Tubby-like_C"/>
</dbReference>
<feature type="compositionally biased region" description="Low complexity" evidence="1">
    <location>
        <begin position="58"/>
        <end position="70"/>
    </location>
</feature>
<evidence type="ECO:0000256" key="1">
    <source>
        <dbReference type="SAM" id="MobiDB-lite"/>
    </source>
</evidence>
<dbReference type="EMBL" id="JALLAZ020001482">
    <property type="protein sequence ID" value="KAL3774212.1"/>
    <property type="molecule type" value="Genomic_DNA"/>
</dbReference>
<comment type="caution">
    <text evidence="2">The sequence shown here is derived from an EMBL/GenBank/DDBJ whole genome shotgun (WGS) entry which is preliminary data.</text>
</comment>
<feature type="compositionally biased region" description="Low complexity" evidence="1">
    <location>
        <begin position="14"/>
        <end position="24"/>
    </location>
</feature>
<feature type="region of interest" description="Disordered" evidence="1">
    <location>
        <begin position="466"/>
        <end position="543"/>
    </location>
</feature>
<evidence type="ECO:0000313" key="2">
    <source>
        <dbReference type="EMBL" id="KAL3774212.1"/>
    </source>
</evidence>
<accession>A0ABD3NE34</accession>
<protein>
    <recommendedName>
        <fullName evidence="4">RGS domain-containing protein</fullName>
    </recommendedName>
</protein>
<dbReference type="Gene3D" id="3.20.90.10">
    <property type="entry name" value="Tubby Protein, Chain A"/>
    <property type="match status" value="1"/>
</dbReference>
<evidence type="ECO:0008006" key="4">
    <source>
        <dbReference type="Google" id="ProtNLM"/>
    </source>
</evidence>
<organism evidence="2 3">
    <name type="scientific">Stephanodiscus triporus</name>
    <dbReference type="NCBI Taxonomy" id="2934178"/>
    <lineage>
        <taxon>Eukaryota</taxon>
        <taxon>Sar</taxon>
        <taxon>Stramenopiles</taxon>
        <taxon>Ochrophyta</taxon>
        <taxon>Bacillariophyta</taxon>
        <taxon>Coscinodiscophyceae</taxon>
        <taxon>Thalassiosirophycidae</taxon>
        <taxon>Stephanodiscales</taxon>
        <taxon>Stephanodiscaceae</taxon>
        <taxon>Stephanodiscus</taxon>
    </lineage>
</organism>
<feature type="compositionally biased region" description="Acidic residues" evidence="1">
    <location>
        <begin position="478"/>
        <end position="490"/>
    </location>
</feature>
<proteinExistence type="predicted"/>